<dbReference type="PANTHER" id="PTHR15818:SF2">
    <property type="entry name" value="G-PATCH DOMAIN AND KOW MOTIFS-CONTAINING PROTEIN"/>
    <property type="match status" value="1"/>
</dbReference>
<feature type="region of interest" description="Disordered" evidence="5">
    <location>
        <begin position="22"/>
        <end position="149"/>
    </location>
</feature>
<feature type="compositionally biased region" description="Basic and acidic residues" evidence="5">
    <location>
        <begin position="49"/>
        <end position="71"/>
    </location>
</feature>
<evidence type="ECO:0000259" key="6">
    <source>
        <dbReference type="Pfam" id="PF12656"/>
    </source>
</evidence>
<keyword evidence="4" id="KW-0508">mRNA splicing</keyword>
<dbReference type="InterPro" id="IPR026822">
    <property type="entry name" value="Spp2/MOS2_G-patch"/>
</dbReference>
<comment type="caution">
    <text evidence="7">The sequence shown here is derived from an EMBL/GenBank/DDBJ whole genome shotgun (WGS) entry which is preliminary data.</text>
</comment>
<feature type="domain" description="Spp2/MOS2 G-patch" evidence="6">
    <location>
        <begin position="244"/>
        <end position="295"/>
    </location>
</feature>
<comment type="subcellular location">
    <subcellularLocation>
        <location evidence="1 4">Nucleus</location>
    </subcellularLocation>
</comment>
<keyword evidence="4" id="KW-0747">Spliceosome</keyword>
<evidence type="ECO:0000256" key="1">
    <source>
        <dbReference type="ARBA" id="ARBA00004123"/>
    </source>
</evidence>
<evidence type="ECO:0000256" key="3">
    <source>
        <dbReference type="ARBA" id="ARBA00023242"/>
    </source>
</evidence>
<comment type="function">
    <text evidence="4">Involved in spliceosome maturation and the first step of pre-mRNA splicing.</text>
</comment>
<reference evidence="7 8" key="1">
    <citation type="journal article" date="2012" name="Eukaryot. Cell">
        <title>Genome sequence of the fungus Glarea lozoyensis: the first genome sequence of a species from the Helotiaceae family.</title>
        <authorList>
            <person name="Youssar L."/>
            <person name="Gruening B.A."/>
            <person name="Erxleben A."/>
            <person name="Guenther S."/>
            <person name="Huettel W."/>
        </authorList>
    </citation>
    <scope>NUCLEOTIDE SEQUENCE [LARGE SCALE GENOMIC DNA]</scope>
    <source>
        <strain evidence="8">ATCC 74030 / MF5533</strain>
    </source>
</reference>
<gene>
    <name evidence="7" type="ORF">M7I_2969</name>
</gene>
<keyword evidence="3 4" id="KW-0539">Nucleus</keyword>
<dbReference type="InParanoid" id="H0EK78"/>
<feature type="compositionally biased region" description="Basic and acidic residues" evidence="5">
    <location>
        <begin position="80"/>
        <end position="94"/>
    </location>
</feature>
<sequence>MSPSMDSAPNGTSTGKIAIKGFSLASKSSKPLVKPTPSSSLGKRPRAAFHADDGSDSENERRGNGRGKHESVTGFGEGGAIKKGDEERRRREQESVLVIPKLGNRDWKSEVRQRKGGSKNLLPPEVQRQREMAARQREGGKAEGVDVVNSKDGEIQWGLSVRKREQSPVTEVKTEKDVDVKVEEQADIVQETPKTADEEALAALLGERKEKKGPDLVIPTAVTNEPEQHFSEEDAYKRAVALAPDVSTLEDYERVPVEEFGAALLRGMGWKGQKEGKIKEVKRRQNLLGLGAKELKDAEELGAWVQKSDVKRLNERRGPGGGGERRPRVNEYKREKERRDEKREERGGGYRRERERDRDEGSSGRYRDGERDRYRERRGLLNTQSLDA</sequence>
<protein>
    <recommendedName>
        <fullName evidence="4">Pre-mRNA-splicing factor</fullName>
    </recommendedName>
</protein>
<dbReference type="Pfam" id="PF12656">
    <property type="entry name" value="G-patch_2"/>
    <property type="match status" value="1"/>
</dbReference>
<evidence type="ECO:0000313" key="7">
    <source>
        <dbReference type="EMBL" id="EHL01108.1"/>
    </source>
</evidence>
<dbReference type="GO" id="GO:0000398">
    <property type="term" value="P:mRNA splicing, via spliceosome"/>
    <property type="evidence" value="ECO:0007669"/>
    <property type="project" value="UniProtKB-UniRule"/>
</dbReference>
<organism evidence="7 8">
    <name type="scientific">Glarea lozoyensis (strain ATCC 74030 / MF5533)</name>
    <dbReference type="NCBI Taxonomy" id="1104152"/>
    <lineage>
        <taxon>Eukaryota</taxon>
        <taxon>Fungi</taxon>
        <taxon>Dikarya</taxon>
        <taxon>Ascomycota</taxon>
        <taxon>Pezizomycotina</taxon>
        <taxon>Leotiomycetes</taxon>
        <taxon>Helotiales</taxon>
        <taxon>Helotiaceae</taxon>
        <taxon>Glarea</taxon>
    </lineage>
</organism>
<accession>H0EK78</accession>
<feature type="compositionally biased region" description="Basic and acidic residues" evidence="5">
    <location>
        <begin position="308"/>
        <end position="379"/>
    </location>
</feature>
<dbReference type="AlphaFoldDB" id="H0EK78"/>
<keyword evidence="8" id="KW-1185">Reference proteome</keyword>
<dbReference type="OrthoDB" id="5577072at2759"/>
<feature type="compositionally biased region" description="Basic and acidic residues" evidence="5">
    <location>
        <begin position="127"/>
        <end position="149"/>
    </location>
</feature>
<dbReference type="GO" id="GO:0005681">
    <property type="term" value="C:spliceosomal complex"/>
    <property type="evidence" value="ECO:0007669"/>
    <property type="project" value="UniProtKB-UniRule"/>
</dbReference>
<evidence type="ECO:0000256" key="5">
    <source>
        <dbReference type="SAM" id="MobiDB-lite"/>
    </source>
</evidence>
<proteinExistence type="inferred from homology"/>
<comment type="similarity">
    <text evidence="2 4">Belongs to the SPP2 family.</text>
</comment>
<evidence type="ECO:0000256" key="4">
    <source>
        <dbReference type="RuleBase" id="RU369096"/>
    </source>
</evidence>
<evidence type="ECO:0000313" key="8">
    <source>
        <dbReference type="Proteomes" id="UP000005446"/>
    </source>
</evidence>
<dbReference type="PANTHER" id="PTHR15818">
    <property type="entry name" value="G PATCH AND KOW-CONTAINING"/>
    <property type="match status" value="1"/>
</dbReference>
<dbReference type="Proteomes" id="UP000005446">
    <property type="component" value="Unassembled WGS sequence"/>
</dbReference>
<name>H0EK78_GLAL7</name>
<evidence type="ECO:0000256" key="2">
    <source>
        <dbReference type="ARBA" id="ARBA00008576"/>
    </source>
</evidence>
<dbReference type="EMBL" id="AGUE01000061">
    <property type="protein sequence ID" value="EHL01108.1"/>
    <property type="molecule type" value="Genomic_DNA"/>
</dbReference>
<dbReference type="HOGENOM" id="CLU_047291_0_0_1"/>
<keyword evidence="4" id="KW-0507">mRNA processing</keyword>
<feature type="compositionally biased region" description="Basic and acidic residues" evidence="5">
    <location>
        <begin position="103"/>
        <end position="113"/>
    </location>
</feature>
<dbReference type="InterPro" id="IPR045166">
    <property type="entry name" value="Spp2-like"/>
</dbReference>
<feature type="region of interest" description="Disordered" evidence="5">
    <location>
        <begin position="307"/>
        <end position="388"/>
    </location>
</feature>